<dbReference type="Gene3D" id="1.10.10.10">
    <property type="entry name" value="Winged helix-like DNA-binding domain superfamily/Winged helix DNA-binding domain"/>
    <property type="match status" value="1"/>
</dbReference>
<dbReference type="SMART" id="SM00028">
    <property type="entry name" value="TPR"/>
    <property type="match status" value="5"/>
</dbReference>
<dbReference type="SUPFAM" id="SSF46894">
    <property type="entry name" value="C-terminal effector domain of the bipartite response regulators"/>
    <property type="match status" value="1"/>
</dbReference>
<dbReference type="InterPro" id="IPR016032">
    <property type="entry name" value="Sig_transdc_resp-reg_C-effctor"/>
</dbReference>
<dbReference type="Pfam" id="PF00196">
    <property type="entry name" value="GerE"/>
    <property type="match status" value="1"/>
</dbReference>
<dbReference type="Gene3D" id="1.25.40.10">
    <property type="entry name" value="Tetratricopeptide repeat domain"/>
    <property type="match status" value="2"/>
</dbReference>
<keyword evidence="3" id="KW-0175">Coiled coil</keyword>
<feature type="transmembrane region" description="Helical" evidence="4">
    <location>
        <begin position="319"/>
        <end position="339"/>
    </location>
</feature>
<proteinExistence type="predicted"/>
<dbReference type="GO" id="GO:0006355">
    <property type="term" value="P:regulation of DNA-templated transcription"/>
    <property type="evidence" value="ECO:0007669"/>
    <property type="project" value="InterPro"/>
</dbReference>
<keyword evidence="4" id="KW-0472">Membrane</keyword>
<sequence length="527" mass="60866">MIAQNEDIDKRITEARNKTNSEPLQALQEAEELIDECTKLNYSKGLAECYNLQGIVLFNRGLNDMALQSFIRSLEYFREIDDTMGISFVYNNLGVVSYTINKYHYSIFFFNQSLRIQVRDNKYRNIVDLKNNIGSIYEKLKMYDTAMALHREAIRISTQHPYDVGMATAFNNIAVIYENSGIVDSAVYYYTASLNYRDSLPQSQLSLTYTNLARTLLNSGNNRHAFLYLDSALNTALASEALAQLPEIYKLYSQYYESEGDMNKAFINLKKYKESTEKIETQTTEGDFADFILSMQQSKWQKERTLLDKQMKLQNRVQWLIIGIIAVALIVLVLFFINIRNRNRMLDQKHALAESEKRRLAEELESKAIIAQLEKDKLTNDLQTKERQLTSMTMHIVTKNETLLEIEKSMNQFVSSNPDRSNDAALNKIQSIIRMNAGDEAVWNNYFYHFEQVYPGFFKVLTDAHPDLTQGEQKLCAYILINLSNKEIAHVMGISEASIKIKKNRLSKKLKLDIASDLTAYLRKFAE</sequence>
<keyword evidence="4" id="KW-0812">Transmembrane</keyword>
<comment type="caution">
    <text evidence="6">The sequence shown here is derived from an EMBL/GenBank/DDBJ whole genome shotgun (WGS) entry which is preliminary data.</text>
</comment>
<dbReference type="InterPro" id="IPR036388">
    <property type="entry name" value="WH-like_DNA-bd_sf"/>
</dbReference>
<dbReference type="SUPFAM" id="SSF48452">
    <property type="entry name" value="TPR-like"/>
    <property type="match status" value="2"/>
</dbReference>
<organism evidence="6">
    <name type="scientific">bioreactor metagenome</name>
    <dbReference type="NCBI Taxonomy" id="1076179"/>
    <lineage>
        <taxon>unclassified sequences</taxon>
        <taxon>metagenomes</taxon>
        <taxon>ecological metagenomes</taxon>
    </lineage>
</organism>
<dbReference type="EMBL" id="VSSQ01002545">
    <property type="protein sequence ID" value="MPM16063.1"/>
    <property type="molecule type" value="Genomic_DNA"/>
</dbReference>
<dbReference type="AlphaFoldDB" id="A0A644XP84"/>
<evidence type="ECO:0000256" key="4">
    <source>
        <dbReference type="SAM" id="Phobius"/>
    </source>
</evidence>
<keyword evidence="4" id="KW-1133">Transmembrane helix</keyword>
<evidence type="ECO:0000256" key="1">
    <source>
        <dbReference type="ARBA" id="ARBA00022737"/>
    </source>
</evidence>
<feature type="coiled-coil region" evidence="3">
    <location>
        <begin position="343"/>
        <end position="388"/>
    </location>
</feature>
<evidence type="ECO:0000256" key="3">
    <source>
        <dbReference type="SAM" id="Coils"/>
    </source>
</evidence>
<dbReference type="InterPro" id="IPR000792">
    <property type="entry name" value="Tscrpt_reg_LuxR_C"/>
</dbReference>
<dbReference type="Pfam" id="PF13181">
    <property type="entry name" value="TPR_8"/>
    <property type="match status" value="1"/>
</dbReference>
<protein>
    <recommendedName>
        <fullName evidence="5">HTH luxR-type domain-containing protein</fullName>
    </recommendedName>
</protein>
<dbReference type="SMART" id="SM00421">
    <property type="entry name" value="HTH_LUXR"/>
    <property type="match status" value="1"/>
</dbReference>
<keyword evidence="1" id="KW-0677">Repeat</keyword>
<feature type="domain" description="HTH luxR-type" evidence="5">
    <location>
        <begin position="465"/>
        <end position="522"/>
    </location>
</feature>
<evidence type="ECO:0000256" key="2">
    <source>
        <dbReference type="ARBA" id="ARBA00022803"/>
    </source>
</evidence>
<dbReference type="PANTHER" id="PTHR45641">
    <property type="entry name" value="TETRATRICOPEPTIDE REPEAT PROTEIN (AFU_ORTHOLOGUE AFUA_6G03870)"/>
    <property type="match status" value="1"/>
</dbReference>
<keyword evidence="2" id="KW-0802">TPR repeat</keyword>
<name>A0A644XP84_9ZZZZ</name>
<accession>A0A644XP84</accession>
<dbReference type="InterPro" id="IPR019734">
    <property type="entry name" value="TPR_rpt"/>
</dbReference>
<evidence type="ECO:0000259" key="5">
    <source>
        <dbReference type="SMART" id="SM00421"/>
    </source>
</evidence>
<gene>
    <name evidence="6" type="ORF">SDC9_62437</name>
</gene>
<reference evidence="6" key="1">
    <citation type="submission" date="2019-08" db="EMBL/GenBank/DDBJ databases">
        <authorList>
            <person name="Kucharzyk K."/>
            <person name="Murdoch R.W."/>
            <person name="Higgins S."/>
            <person name="Loffler F."/>
        </authorList>
    </citation>
    <scope>NUCLEOTIDE SEQUENCE</scope>
</reference>
<evidence type="ECO:0000313" key="6">
    <source>
        <dbReference type="EMBL" id="MPM16063.1"/>
    </source>
</evidence>
<dbReference type="PANTHER" id="PTHR45641:SF19">
    <property type="entry name" value="NEPHROCYSTIN-3"/>
    <property type="match status" value="1"/>
</dbReference>
<dbReference type="GO" id="GO:0003677">
    <property type="term" value="F:DNA binding"/>
    <property type="evidence" value="ECO:0007669"/>
    <property type="project" value="InterPro"/>
</dbReference>
<dbReference type="InterPro" id="IPR011990">
    <property type="entry name" value="TPR-like_helical_dom_sf"/>
</dbReference>